<keyword evidence="3" id="KW-1185">Reference proteome</keyword>
<feature type="chain" id="PRO_5012543609" evidence="1">
    <location>
        <begin position="22"/>
        <end position="374"/>
    </location>
</feature>
<dbReference type="Proteomes" id="UP000182248">
    <property type="component" value="Unassembled WGS sequence"/>
</dbReference>
<proteinExistence type="predicted"/>
<accession>A0A1K1RI23</accession>
<dbReference type="Pfam" id="PF07642">
    <property type="entry name" value="BBP2"/>
    <property type="match status" value="1"/>
</dbReference>
<dbReference type="STRING" id="1150368.SAMN02927921_03619"/>
<gene>
    <name evidence="2" type="ORF">SAMN02927921_03619</name>
</gene>
<dbReference type="AlphaFoldDB" id="A0A1K1RI23"/>
<feature type="signal peptide" evidence="1">
    <location>
        <begin position="1"/>
        <end position="21"/>
    </location>
</feature>
<evidence type="ECO:0000313" key="2">
    <source>
        <dbReference type="EMBL" id="SFW71914.1"/>
    </source>
</evidence>
<evidence type="ECO:0000313" key="3">
    <source>
        <dbReference type="Proteomes" id="UP000182248"/>
    </source>
</evidence>
<protein>
    <submittedName>
        <fullName evidence="2">Putative beta-barrel porin-2, OmpL-like. bbp2</fullName>
    </submittedName>
</protein>
<dbReference type="EMBL" id="FPJE01000026">
    <property type="protein sequence ID" value="SFW71914.1"/>
    <property type="molecule type" value="Genomic_DNA"/>
</dbReference>
<sequence>MYGKSAVFSVVLSLCSLYVSAQQITDGRYQPQIRISGFMDVFYVYDFNRPETAYRHPFLFNHNRHNEFNLNLGLLTVAVENARYRANLALQTGTYAHDNYAAEPGILKNIFEANVGIALNKRHSLWLDAGILPSHIGFESAVSADNPTLTRSLAAENSPYFLTGLRLTFNAGKTWDFAVIVCNGWQRIQRLRGNSLRSLGTRLTYRPTARTMLNWSTFLGTDDPDIQRRMRYFNNFYGRFGLTDRISLMAGFDVGIQQHRKKSRRYDTWFAPVIIGQYEVNEKWKAAVRAEYYGDRAGVIIPVEGTNGFRTSGWSCNIDYTPVPGMVCRLEGRWLNSPYSLWNDGDIMVNNNFFIGTSIAFGFSERIGPDHRKK</sequence>
<organism evidence="2 3">
    <name type="scientific">Sinomicrobium oceani</name>
    <dbReference type="NCBI Taxonomy" id="1150368"/>
    <lineage>
        <taxon>Bacteria</taxon>
        <taxon>Pseudomonadati</taxon>
        <taxon>Bacteroidota</taxon>
        <taxon>Flavobacteriia</taxon>
        <taxon>Flavobacteriales</taxon>
        <taxon>Flavobacteriaceae</taxon>
        <taxon>Sinomicrobium</taxon>
    </lineage>
</organism>
<evidence type="ECO:0000256" key="1">
    <source>
        <dbReference type="SAM" id="SignalP"/>
    </source>
</evidence>
<dbReference type="InterPro" id="IPR011486">
    <property type="entry name" value="BBP2"/>
</dbReference>
<name>A0A1K1RI23_9FLAO</name>
<dbReference type="RefSeq" id="WP_072318863.1">
    <property type="nucleotide sequence ID" value="NZ_FPJE01000026.1"/>
</dbReference>
<keyword evidence="1" id="KW-0732">Signal</keyword>
<dbReference type="OrthoDB" id="103154at2"/>
<reference evidence="2 3" key="1">
    <citation type="submission" date="2016-11" db="EMBL/GenBank/DDBJ databases">
        <authorList>
            <person name="Jaros S."/>
            <person name="Januszkiewicz K."/>
            <person name="Wedrychowicz H."/>
        </authorList>
    </citation>
    <scope>NUCLEOTIDE SEQUENCE [LARGE SCALE GENOMIC DNA]</scope>
    <source>
        <strain evidence="2 3">CGMCC 1.12145</strain>
    </source>
</reference>